<dbReference type="STRING" id="311180.SAMN04488050_11156"/>
<dbReference type="PANTHER" id="PTHR48104">
    <property type="entry name" value="METACASPASE-4"/>
    <property type="match status" value="1"/>
</dbReference>
<keyword evidence="4" id="KW-1185">Reference proteome</keyword>
<evidence type="ECO:0000259" key="2">
    <source>
        <dbReference type="Pfam" id="PF00656"/>
    </source>
</evidence>
<evidence type="ECO:0000313" key="4">
    <source>
        <dbReference type="Proteomes" id="UP000199392"/>
    </source>
</evidence>
<proteinExistence type="predicted"/>
<dbReference type="InterPro" id="IPR029030">
    <property type="entry name" value="Caspase-like_dom_sf"/>
</dbReference>
<dbReference type="Gene3D" id="3.40.50.1460">
    <property type="match status" value="1"/>
</dbReference>
<dbReference type="EMBL" id="FOZW01000011">
    <property type="protein sequence ID" value="SFT12837.1"/>
    <property type="molecule type" value="Genomic_DNA"/>
</dbReference>
<dbReference type="OrthoDB" id="1491023at2"/>
<dbReference type="PANTHER" id="PTHR48104:SF30">
    <property type="entry name" value="METACASPASE-1"/>
    <property type="match status" value="1"/>
</dbReference>
<dbReference type="AlphaFoldDB" id="A0A1I6VGR0"/>
<gene>
    <name evidence="3" type="ORF">SAMN04488050_11156</name>
</gene>
<dbReference type="GO" id="GO:0004197">
    <property type="term" value="F:cysteine-type endopeptidase activity"/>
    <property type="evidence" value="ECO:0007669"/>
    <property type="project" value="InterPro"/>
</dbReference>
<dbReference type="Proteomes" id="UP000199392">
    <property type="component" value="Unassembled WGS sequence"/>
</dbReference>
<evidence type="ECO:0000256" key="1">
    <source>
        <dbReference type="SAM" id="MobiDB-lite"/>
    </source>
</evidence>
<evidence type="ECO:0000313" key="3">
    <source>
        <dbReference type="EMBL" id="SFT12837.1"/>
    </source>
</evidence>
<reference evidence="4" key="1">
    <citation type="submission" date="2016-10" db="EMBL/GenBank/DDBJ databases">
        <authorList>
            <person name="Varghese N."/>
            <person name="Submissions S."/>
        </authorList>
    </citation>
    <scope>NUCLEOTIDE SEQUENCE [LARGE SCALE GENOMIC DNA]</scope>
    <source>
        <strain evidence="4">DSM 26894</strain>
    </source>
</reference>
<protein>
    <submittedName>
        <fullName evidence="3">Caspase domain-containing protein</fullName>
    </submittedName>
</protein>
<feature type="region of interest" description="Disordered" evidence="1">
    <location>
        <begin position="585"/>
        <end position="608"/>
    </location>
</feature>
<dbReference type="SUPFAM" id="SSF52129">
    <property type="entry name" value="Caspase-like"/>
    <property type="match status" value="1"/>
</dbReference>
<dbReference type="InterPro" id="IPR011600">
    <property type="entry name" value="Pept_C14_caspase"/>
</dbReference>
<name>A0A1I6VGR0_9RHOB</name>
<accession>A0A1I6VGR0</accession>
<organism evidence="3 4">
    <name type="scientific">Alloyangia pacifica</name>
    <dbReference type="NCBI Taxonomy" id="311180"/>
    <lineage>
        <taxon>Bacteria</taxon>
        <taxon>Pseudomonadati</taxon>
        <taxon>Pseudomonadota</taxon>
        <taxon>Alphaproteobacteria</taxon>
        <taxon>Rhodobacterales</taxon>
        <taxon>Roseobacteraceae</taxon>
        <taxon>Alloyangia</taxon>
    </lineage>
</organism>
<dbReference type="InterPro" id="IPR029058">
    <property type="entry name" value="AB_hydrolase_fold"/>
</dbReference>
<sequence>MPQNAFPSSDLPILTTLKEIEALFDRAASFVETAPDRVHLLAIDMPHEMGSFSELVRYAGAEGAIRELVAKLWSLLSGSVPVHALVLPDGRVVLTAHPDKRSDELFRLALVSSEAEASETELDAVVQILIGINALHGTVRTAPPLASSEDWDTTVRKMLTRKRIEAKFAKVLAQSRNQPPAPRRTSVVDDHLRWLAREMLRTPSAARNIPQAAAPDFRPVDPRNHIVNMRFGKLSPRGLVSTTQADLREICRSAASFVAETGGDIMVYAHGGLTSEAHALAYVEDTVDWWMKNKVFPIFCVWETDALSSIFFALRGTLGSPSRGFASDLRDGATEALVRTGGQPVWQAMKTSALLASQPDGGLALLAQELNKAFGSEDLPLHLVGHSAGAVLHLHWLPVLQRAKRPPLTFQTLAPAATTELARQALDTGPDVATIRCRVYNLTDTAERDDTVGAFYGKSLLYLVSRAFEPDGPIPLLGMQRHLMADTALLKRLAAGNGGNLRETIVHASARVFPGTDRLASTAKTHGDFDNDATTMQSALLFIRPGLDPAIVPPFPATPRARGADVLFPSLPQEAQFYLSVAASAAPQTTPQTTPRPRPHPPAAPRGGAYRLLTIGIDAYPDQPLQGCVNDSNLWADWFRTRDFDCRQYTSPQDTTRDRIAEHLRDFVTSARPDDVLVWHFSGHGIDIADTDEDLGDETSNRDQAIVGYYATVPSSLIEHALIDDEIHNILQQLTPGAELLVFLDSCFSGSATRLAGGDRTRSLGRVVRPGHRARGHSLTGSGASRSGNPYTGTNHILFSAAGASQLAKELTVAGVSYGRFSHAVHQLLPGLAQGMTNSSAVRDFDTAVNLMTQNPQLFCDPSRAELPFALAGL</sequence>
<dbReference type="RefSeq" id="WP_092428115.1">
    <property type="nucleotide sequence ID" value="NZ_FNCL01000011.1"/>
</dbReference>
<feature type="domain" description="Peptidase C14 caspase" evidence="2">
    <location>
        <begin position="613"/>
        <end position="860"/>
    </location>
</feature>
<dbReference type="SUPFAM" id="SSF53474">
    <property type="entry name" value="alpha/beta-Hydrolases"/>
    <property type="match status" value="1"/>
</dbReference>
<dbReference type="GO" id="GO:0005737">
    <property type="term" value="C:cytoplasm"/>
    <property type="evidence" value="ECO:0007669"/>
    <property type="project" value="TreeGrafter"/>
</dbReference>
<dbReference type="GO" id="GO:0006508">
    <property type="term" value="P:proteolysis"/>
    <property type="evidence" value="ECO:0007669"/>
    <property type="project" value="InterPro"/>
</dbReference>
<feature type="compositionally biased region" description="Pro residues" evidence="1">
    <location>
        <begin position="594"/>
        <end position="604"/>
    </location>
</feature>
<dbReference type="Pfam" id="PF00656">
    <property type="entry name" value="Peptidase_C14"/>
    <property type="match status" value="1"/>
</dbReference>
<dbReference type="InterPro" id="IPR050452">
    <property type="entry name" value="Metacaspase"/>
</dbReference>